<dbReference type="Gene3D" id="1.10.287.70">
    <property type="match status" value="1"/>
</dbReference>
<evidence type="ECO:0000256" key="3">
    <source>
        <dbReference type="ARBA" id="ARBA00022692"/>
    </source>
</evidence>
<comment type="subcellular location">
    <subcellularLocation>
        <location evidence="1">Membrane</location>
        <topology evidence="1">Multi-pass membrane protein</topology>
    </subcellularLocation>
</comment>
<dbReference type="EMBL" id="CAJNOL010003948">
    <property type="protein sequence ID" value="CAF1577768.1"/>
    <property type="molecule type" value="Genomic_DNA"/>
</dbReference>
<protein>
    <recommendedName>
        <fullName evidence="11">Potassium channel domain-containing protein</fullName>
    </recommendedName>
</protein>
<feature type="domain" description="Potassium channel" evidence="11">
    <location>
        <begin position="293"/>
        <end position="367"/>
    </location>
</feature>
<evidence type="ECO:0000256" key="8">
    <source>
        <dbReference type="RuleBase" id="RU003857"/>
    </source>
</evidence>
<evidence type="ECO:0000313" key="13">
    <source>
        <dbReference type="EMBL" id="CAF1577768.1"/>
    </source>
</evidence>
<feature type="transmembrane region" description="Helical" evidence="10">
    <location>
        <begin position="164"/>
        <end position="185"/>
    </location>
</feature>
<proteinExistence type="inferred from homology"/>
<dbReference type="GO" id="GO:0022841">
    <property type="term" value="F:potassium ion leak channel activity"/>
    <property type="evidence" value="ECO:0007669"/>
    <property type="project" value="TreeGrafter"/>
</dbReference>
<accession>A0A815YZZ7</accession>
<dbReference type="InterPro" id="IPR013099">
    <property type="entry name" value="K_chnl_dom"/>
</dbReference>
<evidence type="ECO:0000256" key="5">
    <source>
        <dbReference type="ARBA" id="ARBA00023065"/>
    </source>
</evidence>
<evidence type="ECO:0000256" key="7">
    <source>
        <dbReference type="ARBA" id="ARBA00023303"/>
    </source>
</evidence>
<comment type="caution">
    <text evidence="13">The sequence shown here is derived from an EMBL/GenBank/DDBJ whole genome shotgun (WGS) entry which is preliminary data.</text>
</comment>
<keyword evidence="6 10" id="KW-0472">Membrane</keyword>
<name>A0A815YZZ7_9BILA</name>
<feature type="transmembrane region" description="Helical" evidence="10">
    <location>
        <begin position="311"/>
        <end position="334"/>
    </location>
</feature>
<evidence type="ECO:0000256" key="6">
    <source>
        <dbReference type="ARBA" id="ARBA00023136"/>
    </source>
</evidence>
<dbReference type="InterPro" id="IPR003280">
    <property type="entry name" value="2pore_dom_K_chnl"/>
</dbReference>
<feature type="transmembrane region" description="Helical" evidence="10">
    <location>
        <begin position="191"/>
        <end position="208"/>
    </location>
</feature>
<organism evidence="13 14">
    <name type="scientific">Rotaria sordida</name>
    <dbReference type="NCBI Taxonomy" id="392033"/>
    <lineage>
        <taxon>Eukaryota</taxon>
        <taxon>Metazoa</taxon>
        <taxon>Spiralia</taxon>
        <taxon>Gnathifera</taxon>
        <taxon>Rotifera</taxon>
        <taxon>Eurotatoria</taxon>
        <taxon>Bdelloidea</taxon>
        <taxon>Philodinida</taxon>
        <taxon>Philodinidae</taxon>
        <taxon>Rotaria</taxon>
    </lineage>
</organism>
<keyword evidence="4 10" id="KW-1133">Transmembrane helix</keyword>
<feature type="transmembrane region" description="Helical" evidence="10">
    <location>
        <begin position="27"/>
        <end position="53"/>
    </location>
</feature>
<feature type="region of interest" description="Disordered" evidence="9">
    <location>
        <begin position="457"/>
        <end position="477"/>
    </location>
</feature>
<keyword evidence="5 8" id="KW-0406">Ion transport</keyword>
<evidence type="ECO:0000256" key="1">
    <source>
        <dbReference type="ARBA" id="ARBA00004141"/>
    </source>
</evidence>
<feature type="transmembrane region" description="Helical" evidence="10">
    <location>
        <begin position="346"/>
        <end position="367"/>
    </location>
</feature>
<dbReference type="Proteomes" id="UP000663870">
    <property type="component" value="Unassembled WGS sequence"/>
</dbReference>
<sequence>MAVDRTTNLVAPIATDNVRRRSFYRSFIQFLFSNLGLVLIAVAYSVGGAFLFILLEQYIELQNCQQGYLSENISIANLSETIYNYVVIKNDNTTTMYAQITDYLVNFTSDIYERRTALRYKGQDCTTASDWNFPSALLFTITVITSIGFGHVTPTSWEGQITCICYALIGIPIFLLCLANISSVLGDIFRFMYSGLLHCFCCVCRAYTRNRRRQTQQIYNRKIKSPQGDDYVGTATIDPSWPEANRHINRKLNDDDENNYDNDNDNNDDDDDYKDDIWSRMESRVPFGAVILIIIGYICLGAFMFNKFEGWTMIQSVYFCYITLATIGFGDYVPGITSGSTSGLRFLLASLYILFGLAILAMCFDLIKEGIVDKFRWFANKLGIIANDEDQIDEDRTQYANFEYDTSNQQKQSQIESIENNDKHLINKKNSNHSLSVSPTHDYEFVNGQWLKNIRDKSESTTNLRSKKGIQNQDERH</sequence>
<dbReference type="Proteomes" id="UP000663854">
    <property type="component" value="Unassembled WGS sequence"/>
</dbReference>
<reference evidence="13" key="1">
    <citation type="submission" date="2021-02" db="EMBL/GenBank/DDBJ databases">
        <authorList>
            <person name="Nowell W R."/>
        </authorList>
    </citation>
    <scope>NUCLEOTIDE SEQUENCE</scope>
</reference>
<dbReference type="SUPFAM" id="SSF81324">
    <property type="entry name" value="Voltage-gated potassium channels"/>
    <property type="match status" value="2"/>
</dbReference>
<evidence type="ECO:0000256" key="4">
    <source>
        <dbReference type="ARBA" id="ARBA00022989"/>
    </source>
</evidence>
<gene>
    <name evidence="13" type="ORF">JXQ802_LOCUS45884</name>
    <name evidence="12" type="ORF">PYM288_LOCUS30199</name>
</gene>
<dbReference type="PRINTS" id="PR01333">
    <property type="entry name" value="2POREKCHANEL"/>
</dbReference>
<dbReference type="PANTHER" id="PTHR11003:SF334">
    <property type="entry name" value="FI03418P"/>
    <property type="match status" value="1"/>
</dbReference>
<dbReference type="Pfam" id="PF07885">
    <property type="entry name" value="Ion_trans_2"/>
    <property type="match status" value="2"/>
</dbReference>
<evidence type="ECO:0000256" key="10">
    <source>
        <dbReference type="SAM" id="Phobius"/>
    </source>
</evidence>
<evidence type="ECO:0000313" key="14">
    <source>
        <dbReference type="Proteomes" id="UP000663870"/>
    </source>
</evidence>
<keyword evidence="14" id="KW-1185">Reference proteome</keyword>
<evidence type="ECO:0000313" key="12">
    <source>
        <dbReference type="EMBL" id="CAF1306659.1"/>
    </source>
</evidence>
<feature type="compositionally biased region" description="Polar residues" evidence="9">
    <location>
        <begin position="460"/>
        <end position="477"/>
    </location>
</feature>
<dbReference type="GO" id="GO:0030322">
    <property type="term" value="P:stabilization of membrane potential"/>
    <property type="evidence" value="ECO:0007669"/>
    <property type="project" value="TreeGrafter"/>
</dbReference>
<dbReference type="GO" id="GO:0015271">
    <property type="term" value="F:outward rectifier potassium channel activity"/>
    <property type="evidence" value="ECO:0007669"/>
    <property type="project" value="TreeGrafter"/>
</dbReference>
<evidence type="ECO:0000259" key="11">
    <source>
        <dbReference type="Pfam" id="PF07885"/>
    </source>
</evidence>
<dbReference type="PANTHER" id="PTHR11003">
    <property type="entry name" value="POTASSIUM CHANNEL, SUBFAMILY K"/>
    <property type="match status" value="1"/>
</dbReference>
<comment type="similarity">
    <text evidence="8">Belongs to the two pore domain potassium channel (TC 1.A.1.8) family.</text>
</comment>
<keyword evidence="7 8" id="KW-0407">Ion channel</keyword>
<dbReference type="AlphaFoldDB" id="A0A815YZZ7"/>
<evidence type="ECO:0000256" key="9">
    <source>
        <dbReference type="SAM" id="MobiDB-lite"/>
    </source>
</evidence>
<feature type="transmembrane region" description="Helical" evidence="10">
    <location>
        <begin position="285"/>
        <end position="305"/>
    </location>
</feature>
<keyword evidence="2 8" id="KW-0813">Transport</keyword>
<keyword evidence="3 8" id="KW-0812">Transmembrane</keyword>
<feature type="transmembrane region" description="Helical" evidence="10">
    <location>
        <begin position="131"/>
        <end position="152"/>
    </location>
</feature>
<dbReference type="EMBL" id="CAJNOH010002699">
    <property type="protein sequence ID" value="CAF1306659.1"/>
    <property type="molecule type" value="Genomic_DNA"/>
</dbReference>
<evidence type="ECO:0000256" key="2">
    <source>
        <dbReference type="ARBA" id="ARBA00022448"/>
    </source>
</evidence>
<feature type="domain" description="Potassium channel" evidence="11">
    <location>
        <begin position="128"/>
        <end position="185"/>
    </location>
</feature>
<dbReference type="GO" id="GO:0005886">
    <property type="term" value="C:plasma membrane"/>
    <property type="evidence" value="ECO:0007669"/>
    <property type="project" value="TreeGrafter"/>
</dbReference>